<comment type="subcellular location">
    <subcellularLocation>
        <location evidence="1">Cytoplasm</location>
        <location evidence="1">Cytoskeleton</location>
        <location evidence="1">Cilium axoneme</location>
    </subcellularLocation>
</comment>
<dbReference type="Pfam" id="PF03028">
    <property type="entry name" value="Dynein_heavy"/>
    <property type="match status" value="1"/>
</dbReference>
<dbReference type="GO" id="GO:0005874">
    <property type="term" value="C:microtubule"/>
    <property type="evidence" value="ECO:0007669"/>
    <property type="project" value="UniProtKB-KW"/>
</dbReference>
<keyword evidence="12" id="KW-0966">Cell projection</keyword>
<evidence type="ECO:0000259" key="14">
    <source>
        <dbReference type="Pfam" id="PF03028"/>
    </source>
</evidence>
<dbReference type="GO" id="GO:0030286">
    <property type="term" value="C:dynein complex"/>
    <property type="evidence" value="ECO:0007669"/>
    <property type="project" value="UniProtKB-KW"/>
</dbReference>
<dbReference type="InterPro" id="IPR024743">
    <property type="entry name" value="Dynein_HC_stalk"/>
</dbReference>
<dbReference type="Gene3D" id="3.10.490.20">
    <property type="match status" value="1"/>
</dbReference>
<keyword evidence="5" id="KW-0547">Nucleotide-binding</keyword>
<keyword evidence="9" id="KW-0969">Cilium</keyword>
<accession>A0ABD0KUA2</accession>
<evidence type="ECO:0000256" key="6">
    <source>
        <dbReference type="ARBA" id="ARBA00022840"/>
    </source>
</evidence>
<keyword evidence="8 13" id="KW-0175">Coiled coil</keyword>
<dbReference type="PANTHER" id="PTHR22878:SF70">
    <property type="entry name" value="DYNEIN HEAVY CHAIN 2, AXONEMAL"/>
    <property type="match status" value="1"/>
</dbReference>
<evidence type="ECO:0008006" key="21">
    <source>
        <dbReference type="Google" id="ProtNLM"/>
    </source>
</evidence>
<evidence type="ECO:0000256" key="13">
    <source>
        <dbReference type="SAM" id="Coils"/>
    </source>
</evidence>
<dbReference type="FunFam" id="1.10.8.1220:FF:000001">
    <property type="entry name" value="Dynein axonemal heavy chain 5"/>
    <property type="match status" value="1"/>
</dbReference>
<feature type="non-terminal residue" evidence="19">
    <location>
        <position position="1"/>
    </location>
</feature>
<evidence type="ECO:0000256" key="4">
    <source>
        <dbReference type="ARBA" id="ARBA00022701"/>
    </source>
</evidence>
<dbReference type="GO" id="GO:0005930">
    <property type="term" value="C:axoneme"/>
    <property type="evidence" value="ECO:0007669"/>
    <property type="project" value="UniProtKB-SubCell"/>
</dbReference>
<dbReference type="Gene3D" id="1.10.8.1220">
    <property type="match status" value="1"/>
</dbReference>
<evidence type="ECO:0000256" key="12">
    <source>
        <dbReference type="ARBA" id="ARBA00023273"/>
    </source>
</evidence>
<comment type="similarity">
    <text evidence="2">Belongs to the dynein heavy chain family.</text>
</comment>
<evidence type="ECO:0000256" key="11">
    <source>
        <dbReference type="ARBA" id="ARBA00023212"/>
    </source>
</evidence>
<dbReference type="Gene3D" id="1.20.1270.280">
    <property type="match status" value="1"/>
</dbReference>
<name>A0ABD0KUA2_9CAEN</name>
<evidence type="ECO:0000259" key="18">
    <source>
        <dbReference type="Pfam" id="PF18199"/>
    </source>
</evidence>
<evidence type="ECO:0000259" key="15">
    <source>
        <dbReference type="Pfam" id="PF12777"/>
    </source>
</evidence>
<dbReference type="InterPro" id="IPR041228">
    <property type="entry name" value="Dynein_C"/>
</dbReference>
<dbReference type="Gene3D" id="1.20.920.20">
    <property type="match status" value="1"/>
</dbReference>
<dbReference type="InterPro" id="IPR043160">
    <property type="entry name" value="Dynein_C_barrel"/>
</dbReference>
<feature type="domain" description="Dynein heavy chain AAA lid" evidence="17">
    <location>
        <begin position="890"/>
        <end position="1028"/>
    </location>
</feature>
<dbReference type="Gene3D" id="3.40.50.300">
    <property type="entry name" value="P-loop containing nucleotide triphosphate hydrolases"/>
    <property type="match status" value="2"/>
</dbReference>
<dbReference type="FunFam" id="1.20.1270.280:FF:000001">
    <property type="entry name" value="dynein heavy chain 7, axonemal"/>
    <property type="match status" value="1"/>
</dbReference>
<feature type="domain" description="Dynein heavy chain C-terminal" evidence="18">
    <location>
        <begin position="1173"/>
        <end position="1316"/>
    </location>
</feature>
<organism evidence="19 20">
    <name type="scientific">Batillaria attramentaria</name>
    <dbReference type="NCBI Taxonomy" id="370345"/>
    <lineage>
        <taxon>Eukaryota</taxon>
        <taxon>Metazoa</taxon>
        <taxon>Spiralia</taxon>
        <taxon>Lophotrochozoa</taxon>
        <taxon>Mollusca</taxon>
        <taxon>Gastropoda</taxon>
        <taxon>Caenogastropoda</taxon>
        <taxon>Sorbeoconcha</taxon>
        <taxon>Cerithioidea</taxon>
        <taxon>Batillariidae</taxon>
        <taxon>Batillaria</taxon>
    </lineage>
</organism>
<keyword evidence="6" id="KW-0067">ATP-binding</keyword>
<keyword evidence="7" id="KW-0243">Dynein</keyword>
<feature type="coiled-coil region" evidence="13">
    <location>
        <begin position="127"/>
        <end position="192"/>
    </location>
</feature>
<dbReference type="Pfam" id="PF12781">
    <property type="entry name" value="AAA_9"/>
    <property type="match status" value="1"/>
</dbReference>
<dbReference type="InterPro" id="IPR041658">
    <property type="entry name" value="AAA_lid_11"/>
</dbReference>
<dbReference type="Pfam" id="PF12777">
    <property type="entry name" value="MT"/>
    <property type="match status" value="1"/>
</dbReference>
<keyword evidence="20" id="KW-1185">Reference proteome</keyword>
<evidence type="ECO:0000256" key="2">
    <source>
        <dbReference type="ARBA" id="ARBA00008887"/>
    </source>
</evidence>
<dbReference type="Gene3D" id="1.10.8.720">
    <property type="entry name" value="Region D6 of dynein motor"/>
    <property type="match status" value="1"/>
</dbReference>
<proteinExistence type="inferred from homology"/>
<dbReference type="InterPro" id="IPR004273">
    <property type="entry name" value="Dynein_heavy_D6_P-loop"/>
</dbReference>
<evidence type="ECO:0000313" key="20">
    <source>
        <dbReference type="Proteomes" id="UP001519460"/>
    </source>
</evidence>
<feature type="domain" description="Dynein heavy chain ATP-binding dynein motor region" evidence="16">
    <location>
        <begin position="275"/>
        <end position="495"/>
    </location>
</feature>
<evidence type="ECO:0000256" key="1">
    <source>
        <dbReference type="ARBA" id="ARBA00004430"/>
    </source>
</evidence>
<evidence type="ECO:0000259" key="16">
    <source>
        <dbReference type="Pfam" id="PF12781"/>
    </source>
</evidence>
<dbReference type="InterPro" id="IPR026983">
    <property type="entry name" value="DHC"/>
</dbReference>
<dbReference type="EMBL" id="JACVVK020000125">
    <property type="protein sequence ID" value="KAK7490596.1"/>
    <property type="molecule type" value="Genomic_DNA"/>
</dbReference>
<evidence type="ECO:0000256" key="9">
    <source>
        <dbReference type="ARBA" id="ARBA00023069"/>
    </source>
</evidence>
<keyword evidence="10" id="KW-0505">Motor protein</keyword>
<dbReference type="GO" id="GO:0005524">
    <property type="term" value="F:ATP binding"/>
    <property type="evidence" value="ECO:0007669"/>
    <property type="project" value="UniProtKB-KW"/>
</dbReference>
<dbReference type="FunFam" id="1.20.920.20:FF:000001">
    <property type="entry name" value="dynein heavy chain 2, axonemal"/>
    <property type="match status" value="1"/>
</dbReference>
<dbReference type="FunFam" id="3.40.50.300:FF:000362">
    <property type="entry name" value="Dynein, axonemal, heavy chain 6"/>
    <property type="match status" value="1"/>
</dbReference>
<dbReference type="Pfam" id="PF18199">
    <property type="entry name" value="Dynein_C"/>
    <property type="match status" value="1"/>
</dbReference>
<dbReference type="Pfam" id="PF18198">
    <property type="entry name" value="AAA_lid_11"/>
    <property type="match status" value="1"/>
</dbReference>
<dbReference type="InterPro" id="IPR027417">
    <property type="entry name" value="P-loop_NTPase"/>
</dbReference>
<dbReference type="Proteomes" id="UP001519460">
    <property type="component" value="Unassembled WGS sequence"/>
</dbReference>
<dbReference type="FunFam" id="3.40.50.300:FF:000223">
    <property type="entry name" value="Dynein heavy chain 3, axonemal"/>
    <property type="match status" value="1"/>
</dbReference>
<keyword evidence="3" id="KW-0963">Cytoplasm</keyword>
<protein>
    <recommendedName>
        <fullName evidence="21">Dynein heavy chain</fullName>
    </recommendedName>
</protein>
<comment type="caution">
    <text evidence="19">The sequence shown here is derived from an EMBL/GenBank/DDBJ whole genome shotgun (WGS) entry which is preliminary data.</text>
</comment>
<keyword evidence="11" id="KW-0206">Cytoskeleton</keyword>
<feature type="domain" description="Dynein heavy chain region D6 P-loop" evidence="14">
    <location>
        <begin position="740"/>
        <end position="854"/>
    </location>
</feature>
<keyword evidence="4" id="KW-0493">Microtubule</keyword>
<dbReference type="Gene3D" id="6.10.140.1060">
    <property type="match status" value="1"/>
</dbReference>
<reference evidence="19 20" key="1">
    <citation type="journal article" date="2023" name="Sci. Data">
        <title>Genome assembly of the Korean intertidal mud-creeper Batillaria attramentaria.</title>
        <authorList>
            <person name="Patra A.K."/>
            <person name="Ho P.T."/>
            <person name="Jun S."/>
            <person name="Lee S.J."/>
            <person name="Kim Y."/>
            <person name="Won Y.J."/>
        </authorList>
    </citation>
    <scope>NUCLEOTIDE SEQUENCE [LARGE SCALE GENOMIC DNA]</scope>
    <source>
        <strain evidence="19">Wonlab-2016</strain>
    </source>
</reference>
<evidence type="ECO:0000313" key="19">
    <source>
        <dbReference type="EMBL" id="KAK7490596.1"/>
    </source>
</evidence>
<evidence type="ECO:0000256" key="7">
    <source>
        <dbReference type="ARBA" id="ARBA00023017"/>
    </source>
</evidence>
<evidence type="ECO:0000256" key="5">
    <source>
        <dbReference type="ARBA" id="ARBA00022741"/>
    </source>
</evidence>
<dbReference type="InterPro" id="IPR042219">
    <property type="entry name" value="AAA_lid_11_sf"/>
</dbReference>
<evidence type="ECO:0000256" key="3">
    <source>
        <dbReference type="ARBA" id="ARBA00022490"/>
    </source>
</evidence>
<sequence length="1320" mass="149891">PADITVVKSMQNPPAGVKLVMSAVCVMMSIPPQKVPDPNKPGAKMLDFWGPAKKLLSDFGFLASLKTYDKDHIPESVMNKIRKEYCTNPDFDPSKAAKASSAAEGLCKWILAMEIYDRVAKVVAPKKAKLEEAETELNSVMALLNQKRAQLAAVEQHLANLKEKLADMVDNKEKLEAQCDLCGKKLDRAKKLIGGLGGEKDRWTHAAAHLQEVYDNLIGDVLISAGTIAYLGPFTSAFRDGCTEDWVKQCQGKNIPCSEQFSLSKTLGEPIKIQAWNIAGLPRDSFSIDNGVIVANARRWPLMIDPQGQANRWVKNMEKEHSIHVVKLTDNDFMRVLENCITFGHPLLLENIAEDVDPSLEPLLLKQTFKQSGVDMIRLGDAVIEYSFDFRFYITTKLRNPHYLPEISTKVSLLNFMITPEGLEDQLLGIVVAKERPELEEERQQLIVTTAANNKALKEVEDKILYTLSASEGNILEDESAIQVLDASKIISDEISKKQVIGKETEKKIEASRLGYRPIAKHSAVLFFCITELPNIDPMYQYSLTWFVNLFIMSIQDSNKSKILEKRLRYLSDHFTYNLYCNVCRSLFEKDKLLFSFILCCNILKARHDLDQKEFMFLLTGGVGLENTLKNPAPEWLLDKSWDEICRLGDIKAFAKFRESFEKNTDQWQEYYNSKEPHRMELPVPWHTQLTDFQRMVVLRCIRQDKIVQAITEFVMEKLGKTFVEPPPFDLAKSYNDSNPITPLLFILSPGADPTMALLKFAEDKKFGGSKFNSISLGQGQGPIAARMIEEAQANGTWVLLQNCHLAVSWMTAMEKICEDLTLENTHKDFRLWLTSYPSPKFPVTVLQNGVKMTNEPPTGLRANILQSYLNDPISDETFFKGCPHKESNFEKLLFALCFFHAIVQERRKFGPLGWNIAYGFNESDLRISVRQLQMFINEYDEVPFDAIRYMTGECNYGGRVTDDWDRRCLMTILANFYNCKVITEPKYKFSPSGLYYVPPKGDYEDYVDFIKSLPLTQYPEVFGMHENVDISRELADVRLLFDSVLLTLGGSGGEGGHDSDTALYEMAADILGKLPKDYDIEVATKKFPVVYNESMNTVLVQEMQRFNVLLGIVRSSLQNVQKAIKGLVVMSADLEAMTRSLLVGKQPDMWKKRSYPSLKPLGSYMHDFLERLHFLQAFLTGVMQNFARKYTIPIDKLAFDFEVLKVDKVDKPPDDGAFVWGLFLDGARWDRQHGVLAEQLPKVLNEALPVMRLKPALMARIDTSDNRYRCPVYKTSERKGTLSTTGHSTNFVLPILLNTEKKVAHWIMRGCACLCQQND</sequence>
<feature type="domain" description="Dynein heavy chain coiled coil stalk" evidence="15">
    <location>
        <begin position="3"/>
        <end position="243"/>
    </location>
</feature>
<evidence type="ECO:0000259" key="17">
    <source>
        <dbReference type="Pfam" id="PF18198"/>
    </source>
</evidence>
<gene>
    <name evidence="19" type="ORF">BaRGS_00018199</name>
</gene>
<evidence type="ECO:0000256" key="8">
    <source>
        <dbReference type="ARBA" id="ARBA00023054"/>
    </source>
</evidence>
<dbReference type="PANTHER" id="PTHR22878">
    <property type="entry name" value="DYNEIN HEAVY CHAIN 6, AXONEMAL-LIKE-RELATED"/>
    <property type="match status" value="1"/>
</dbReference>
<evidence type="ECO:0000256" key="10">
    <source>
        <dbReference type="ARBA" id="ARBA00023175"/>
    </source>
</evidence>
<dbReference type="FunFam" id="3.10.490.20:FF:000001">
    <property type="entry name" value="dynein heavy chain 7, axonemal"/>
    <property type="match status" value="1"/>
</dbReference>
<dbReference type="InterPro" id="IPR035706">
    <property type="entry name" value="AAA_9"/>
</dbReference>
<dbReference type="FunFam" id="1.10.8.720:FF:000001">
    <property type="entry name" value="dynein heavy chain 7, axonemal"/>
    <property type="match status" value="1"/>
</dbReference>